<dbReference type="AlphaFoldDB" id="A0AAD4SUI1"/>
<comment type="caution">
    <text evidence="1">The sequence shown here is derived from an EMBL/GenBank/DDBJ whole genome shotgun (WGS) entry which is preliminary data.</text>
</comment>
<name>A0AAD4SUI1_9MAGN</name>
<organism evidence="1 2">
    <name type="scientific">Papaver atlanticum</name>
    <dbReference type="NCBI Taxonomy" id="357466"/>
    <lineage>
        <taxon>Eukaryota</taxon>
        <taxon>Viridiplantae</taxon>
        <taxon>Streptophyta</taxon>
        <taxon>Embryophyta</taxon>
        <taxon>Tracheophyta</taxon>
        <taxon>Spermatophyta</taxon>
        <taxon>Magnoliopsida</taxon>
        <taxon>Ranunculales</taxon>
        <taxon>Papaveraceae</taxon>
        <taxon>Papaveroideae</taxon>
        <taxon>Papaver</taxon>
    </lineage>
</organism>
<accession>A0AAD4SUI1</accession>
<reference evidence="1" key="1">
    <citation type="submission" date="2022-04" db="EMBL/GenBank/DDBJ databases">
        <title>A functionally conserved STORR gene fusion in Papaver species that diverged 16.8 million years ago.</title>
        <authorList>
            <person name="Catania T."/>
        </authorList>
    </citation>
    <scope>NUCLEOTIDE SEQUENCE</scope>
    <source>
        <strain evidence="1">S-188037</strain>
    </source>
</reference>
<gene>
    <name evidence="1" type="ORF">MKW98_032579</name>
</gene>
<sequence>LSLRPSSSEEFVNSKPTKSLRLNYVEAIKKEISKVVELFLELDIDVQVHGERGETTWLSTSESNYLVSPSPSMDGCDLTVQFSMSG</sequence>
<dbReference type="Proteomes" id="UP001202328">
    <property type="component" value="Unassembled WGS sequence"/>
</dbReference>
<proteinExistence type="predicted"/>
<evidence type="ECO:0000313" key="2">
    <source>
        <dbReference type="Proteomes" id="UP001202328"/>
    </source>
</evidence>
<keyword evidence="2" id="KW-1185">Reference proteome</keyword>
<evidence type="ECO:0000313" key="1">
    <source>
        <dbReference type="EMBL" id="KAI3924378.1"/>
    </source>
</evidence>
<feature type="non-terminal residue" evidence="1">
    <location>
        <position position="86"/>
    </location>
</feature>
<dbReference type="EMBL" id="JAJJMB010008334">
    <property type="protein sequence ID" value="KAI3924378.1"/>
    <property type="molecule type" value="Genomic_DNA"/>
</dbReference>
<protein>
    <submittedName>
        <fullName evidence="1">Uncharacterized protein</fullName>
    </submittedName>
</protein>